<dbReference type="Proteomes" id="UP000076738">
    <property type="component" value="Unassembled WGS sequence"/>
</dbReference>
<dbReference type="AlphaFoldDB" id="A0A167ICU5"/>
<dbReference type="EMBL" id="KV417310">
    <property type="protein sequence ID" value="KZO92519.1"/>
    <property type="molecule type" value="Genomic_DNA"/>
</dbReference>
<protein>
    <submittedName>
        <fullName evidence="1">Uncharacterized protein</fullName>
    </submittedName>
</protein>
<evidence type="ECO:0000313" key="1">
    <source>
        <dbReference type="EMBL" id="KZO92519.1"/>
    </source>
</evidence>
<gene>
    <name evidence="1" type="ORF">CALVIDRAFT_540963</name>
</gene>
<keyword evidence="2" id="KW-1185">Reference proteome</keyword>
<name>A0A167ICU5_CALVF</name>
<reference evidence="1 2" key="1">
    <citation type="journal article" date="2016" name="Mol. Biol. Evol.">
        <title>Comparative Genomics of Early-Diverging Mushroom-Forming Fungi Provides Insights into the Origins of Lignocellulose Decay Capabilities.</title>
        <authorList>
            <person name="Nagy L.G."/>
            <person name="Riley R."/>
            <person name="Tritt A."/>
            <person name="Adam C."/>
            <person name="Daum C."/>
            <person name="Floudas D."/>
            <person name="Sun H."/>
            <person name="Yadav J.S."/>
            <person name="Pangilinan J."/>
            <person name="Larsson K.H."/>
            <person name="Matsuura K."/>
            <person name="Barry K."/>
            <person name="Labutti K."/>
            <person name="Kuo R."/>
            <person name="Ohm R.A."/>
            <person name="Bhattacharya S.S."/>
            <person name="Shirouzu T."/>
            <person name="Yoshinaga Y."/>
            <person name="Martin F.M."/>
            <person name="Grigoriev I.V."/>
            <person name="Hibbett D.S."/>
        </authorList>
    </citation>
    <scope>NUCLEOTIDE SEQUENCE [LARGE SCALE GENOMIC DNA]</scope>
    <source>
        <strain evidence="1 2">TUFC12733</strain>
    </source>
</reference>
<organism evidence="1 2">
    <name type="scientific">Calocera viscosa (strain TUFC12733)</name>
    <dbReference type="NCBI Taxonomy" id="1330018"/>
    <lineage>
        <taxon>Eukaryota</taxon>
        <taxon>Fungi</taxon>
        <taxon>Dikarya</taxon>
        <taxon>Basidiomycota</taxon>
        <taxon>Agaricomycotina</taxon>
        <taxon>Dacrymycetes</taxon>
        <taxon>Dacrymycetales</taxon>
        <taxon>Dacrymycetaceae</taxon>
        <taxon>Calocera</taxon>
    </lineage>
</organism>
<evidence type="ECO:0000313" key="2">
    <source>
        <dbReference type="Proteomes" id="UP000076738"/>
    </source>
</evidence>
<proteinExistence type="predicted"/>
<sequence length="122" mass="14144">MLPALKILRMRIRRISGGVERNDNASIAMFLRARHADGLPLHRLLIHEDTLAEFLHREPELRGLNIRIGRYRSRDGFEGVPAALEPVDVLFSEAKLKEYGLWDERNSKGETKAKGRWPFWKV</sequence>
<accession>A0A167ICU5</accession>